<dbReference type="HAMAP" id="MF_00473">
    <property type="entry name" value="G6P_isomerase"/>
    <property type="match status" value="1"/>
</dbReference>
<keyword evidence="6 8" id="KW-0413">Isomerase</keyword>
<dbReference type="AlphaFoldDB" id="A0A398CW70"/>
<feature type="active site" description="Proton donor" evidence="8">
    <location>
        <position position="288"/>
    </location>
</feature>
<feature type="region of interest" description="Disordered" evidence="10">
    <location>
        <begin position="449"/>
        <end position="482"/>
    </location>
</feature>
<dbReference type="CDD" id="cd05016">
    <property type="entry name" value="SIS_PGI_2"/>
    <property type="match status" value="1"/>
</dbReference>
<comment type="function">
    <text evidence="8">Catalyzes the reversible isomerization of glucose-6-phosphate to fructose-6-phosphate.</text>
</comment>
<evidence type="ECO:0000256" key="6">
    <source>
        <dbReference type="ARBA" id="ARBA00023235"/>
    </source>
</evidence>
<dbReference type="InterPro" id="IPR001347">
    <property type="entry name" value="SIS_dom"/>
</dbReference>
<dbReference type="UniPathway" id="UPA00138"/>
<evidence type="ECO:0000256" key="3">
    <source>
        <dbReference type="ARBA" id="ARBA00022432"/>
    </source>
</evidence>
<dbReference type="PANTHER" id="PTHR11469">
    <property type="entry name" value="GLUCOSE-6-PHOSPHATE ISOMERASE"/>
    <property type="match status" value="1"/>
</dbReference>
<evidence type="ECO:0000256" key="7">
    <source>
        <dbReference type="ARBA" id="ARBA00029321"/>
    </source>
</evidence>
<dbReference type="EMBL" id="QXIS01000004">
    <property type="protein sequence ID" value="RIE06773.1"/>
    <property type="molecule type" value="Genomic_DNA"/>
</dbReference>
<evidence type="ECO:0000256" key="1">
    <source>
        <dbReference type="ARBA" id="ARBA00004926"/>
    </source>
</evidence>
<dbReference type="NCBIfam" id="NF010697">
    <property type="entry name" value="PRK14097.1"/>
    <property type="match status" value="1"/>
</dbReference>
<dbReference type="SUPFAM" id="SSF53697">
    <property type="entry name" value="SIS domain"/>
    <property type="match status" value="1"/>
</dbReference>
<dbReference type="GO" id="GO:0051156">
    <property type="term" value="P:glucose 6-phosphate metabolic process"/>
    <property type="evidence" value="ECO:0007669"/>
    <property type="project" value="TreeGrafter"/>
</dbReference>
<dbReference type="GO" id="GO:0006096">
    <property type="term" value="P:glycolytic process"/>
    <property type="evidence" value="ECO:0007669"/>
    <property type="project" value="UniProtKB-UniRule"/>
</dbReference>
<dbReference type="InterPro" id="IPR035482">
    <property type="entry name" value="SIS_PGI_2"/>
</dbReference>
<dbReference type="InterPro" id="IPR046348">
    <property type="entry name" value="SIS_dom_sf"/>
</dbReference>
<dbReference type="GO" id="GO:0048029">
    <property type="term" value="F:monosaccharide binding"/>
    <property type="evidence" value="ECO:0007669"/>
    <property type="project" value="TreeGrafter"/>
</dbReference>
<dbReference type="PANTHER" id="PTHR11469:SF1">
    <property type="entry name" value="GLUCOSE-6-PHOSPHATE ISOMERASE"/>
    <property type="match status" value="1"/>
</dbReference>
<dbReference type="InterPro" id="IPR001672">
    <property type="entry name" value="G6P_Isomerase"/>
</dbReference>
<keyword evidence="4 8" id="KW-0963">Cytoplasm</keyword>
<comment type="pathway">
    <text evidence="1 8 9">Carbohydrate degradation; glycolysis; D-glyceraldehyde 3-phosphate and glycerone phosphate from D-glucose: step 2/4.</text>
</comment>
<sequence>MSGPIRLDSTWALDHIDAEEIDRGMKGAALQLQLLVNRKGAGSEYTGWLNLPVDAPDSLLARIEDVAAGFREQSDTVVVCGVGGSYLGARAGLEFLAGLPSRSATDSLPDILFAGNSLSSWQLRKLLDRLAGHRFSVVVISKSGTTLETAVAFHILKTELVRRFGTEKTRTRIVAITDSEHGTLRDLARDEGLVTFDLPRDVGGRYSVLTPVGLLPFAIAGLNIRAMLQGAAEQRTASLGSPAATNDALQYAVARRLLNTSGKGIELLTSFEPCLHFVGEWWKQLFGESEGKDGKGIFPASAEFTTDLHSLGQFVQEGTRSLFETVVDVPAPADVPFLCDTDSPDELAYLNGRSLSAMNHDARVGTLLAHHDGGVPVLQLTMPDVSERSFGATVYFFEVACAVGGYMLGINPFDQPGVEAYKHNMFALLAKPGTEVEAADIRSRLARGQLTSIEQDTTRRNGRGGASPTASDELTSSRQSAL</sequence>
<dbReference type="PRINTS" id="PR00662">
    <property type="entry name" value="G6PISOMERASE"/>
</dbReference>
<dbReference type="PROSITE" id="PS51463">
    <property type="entry name" value="P_GLUCOSE_ISOMERASE_3"/>
    <property type="match status" value="1"/>
</dbReference>
<feature type="domain" description="SIS" evidence="11">
    <location>
        <begin position="66"/>
        <end position="263"/>
    </location>
</feature>
<evidence type="ECO:0000256" key="10">
    <source>
        <dbReference type="SAM" id="MobiDB-lite"/>
    </source>
</evidence>
<comment type="subcellular location">
    <subcellularLocation>
        <location evidence="8">Cytoplasm</location>
    </subcellularLocation>
</comment>
<feature type="compositionally biased region" description="Polar residues" evidence="10">
    <location>
        <begin position="468"/>
        <end position="482"/>
    </location>
</feature>
<evidence type="ECO:0000256" key="8">
    <source>
        <dbReference type="HAMAP-Rule" id="MF_00473"/>
    </source>
</evidence>
<evidence type="ECO:0000256" key="9">
    <source>
        <dbReference type="RuleBase" id="RU000612"/>
    </source>
</evidence>
<dbReference type="GO" id="GO:0097367">
    <property type="term" value="F:carbohydrate derivative binding"/>
    <property type="evidence" value="ECO:0007669"/>
    <property type="project" value="InterPro"/>
</dbReference>
<keyword evidence="3 8" id="KW-0312">Gluconeogenesis</keyword>
<evidence type="ECO:0000313" key="12">
    <source>
        <dbReference type="EMBL" id="RIE06773.1"/>
    </source>
</evidence>
<evidence type="ECO:0000256" key="2">
    <source>
        <dbReference type="ARBA" id="ARBA00006604"/>
    </source>
</evidence>
<dbReference type="PROSITE" id="PS00174">
    <property type="entry name" value="P_GLUCOSE_ISOMERASE_2"/>
    <property type="match status" value="1"/>
</dbReference>
<comment type="caution">
    <text evidence="12">The sequence shown here is derived from an EMBL/GenBank/DDBJ whole genome shotgun (WGS) entry which is preliminary data.</text>
</comment>
<dbReference type="GO" id="GO:0005829">
    <property type="term" value="C:cytosol"/>
    <property type="evidence" value="ECO:0007669"/>
    <property type="project" value="TreeGrafter"/>
</dbReference>
<keyword evidence="13" id="KW-1185">Reference proteome</keyword>
<evidence type="ECO:0000259" key="11">
    <source>
        <dbReference type="PROSITE" id="PS51464"/>
    </source>
</evidence>
<dbReference type="Proteomes" id="UP000266328">
    <property type="component" value="Unassembled WGS sequence"/>
</dbReference>
<dbReference type="CDD" id="cd05015">
    <property type="entry name" value="SIS_PGI_1"/>
    <property type="match status" value="1"/>
</dbReference>
<dbReference type="InterPro" id="IPR035476">
    <property type="entry name" value="SIS_PGI_1"/>
</dbReference>
<protein>
    <recommendedName>
        <fullName evidence="8">Glucose-6-phosphate isomerase</fullName>
        <shortName evidence="8">GPI</shortName>
        <ecNumber evidence="8">5.3.1.9</ecNumber>
    </recommendedName>
    <alternativeName>
        <fullName evidence="8">Phosphoglucose isomerase</fullName>
        <shortName evidence="8">PGI</shortName>
    </alternativeName>
    <alternativeName>
        <fullName evidence="8">Phosphohexose isomerase</fullName>
        <shortName evidence="8">PHI</shortName>
    </alternativeName>
</protein>
<dbReference type="GO" id="GO:0006094">
    <property type="term" value="P:gluconeogenesis"/>
    <property type="evidence" value="ECO:0007669"/>
    <property type="project" value="UniProtKB-UniRule"/>
</dbReference>
<dbReference type="PROSITE" id="PS51464">
    <property type="entry name" value="SIS"/>
    <property type="match status" value="1"/>
</dbReference>
<gene>
    <name evidence="8" type="primary">pgi</name>
    <name evidence="12" type="ORF">SMC7_00565</name>
</gene>
<evidence type="ECO:0000256" key="5">
    <source>
        <dbReference type="ARBA" id="ARBA00023152"/>
    </source>
</evidence>
<organism evidence="12 13">
    <name type="scientific">Candidatus Cryosericum terrychapinii</name>
    <dbReference type="NCBI Taxonomy" id="2290919"/>
    <lineage>
        <taxon>Bacteria</taxon>
        <taxon>Pseudomonadati</taxon>
        <taxon>Caldisericota/Cryosericota group</taxon>
        <taxon>Candidatus Cryosericota</taxon>
        <taxon>Candidatus Cryosericia</taxon>
        <taxon>Candidatus Cryosericales</taxon>
        <taxon>Candidatus Cryosericaceae</taxon>
        <taxon>Candidatus Cryosericum</taxon>
    </lineage>
</organism>
<dbReference type="Pfam" id="PF00342">
    <property type="entry name" value="PGI"/>
    <property type="match status" value="1"/>
</dbReference>
<dbReference type="EC" id="5.3.1.9" evidence="8"/>
<accession>A0A398CW70</accession>
<evidence type="ECO:0000313" key="13">
    <source>
        <dbReference type="Proteomes" id="UP000266328"/>
    </source>
</evidence>
<dbReference type="Gene3D" id="3.40.50.10490">
    <property type="entry name" value="Glucose-6-phosphate isomerase like protein, domain 1"/>
    <property type="match status" value="2"/>
</dbReference>
<keyword evidence="5 8" id="KW-0324">Glycolysis</keyword>
<evidence type="ECO:0000256" key="4">
    <source>
        <dbReference type="ARBA" id="ARBA00022490"/>
    </source>
</evidence>
<reference evidence="12 13" key="1">
    <citation type="submission" date="2018-09" db="EMBL/GenBank/DDBJ databases">
        <title>Discovery and Ecogenomic Context for Candidatus Cryosericales, a Global Caldiserica Order Active in Thawing Permafrost.</title>
        <authorList>
            <person name="Martinez M.A."/>
            <person name="Woodcroft B.J."/>
            <person name="Ignacio Espinoza J.C."/>
            <person name="Zayed A."/>
            <person name="Singleton C.M."/>
            <person name="Boyd J."/>
            <person name="Li Y.-F."/>
            <person name="Purvine S."/>
            <person name="Maughan H."/>
            <person name="Hodgkins S.B."/>
            <person name="Anderson D."/>
            <person name="Sederholm M."/>
            <person name="Temperton B."/>
            <person name="Saleska S.R."/>
            <person name="Tyson G.W."/>
            <person name="Rich V.I."/>
        </authorList>
    </citation>
    <scope>NUCLEOTIDE SEQUENCE [LARGE SCALE GENOMIC DNA]</scope>
    <source>
        <strain evidence="12 13">SMC7</strain>
    </source>
</reference>
<name>A0A398CW70_9BACT</name>
<dbReference type="InterPro" id="IPR018189">
    <property type="entry name" value="Phosphoglucose_isomerase_CS"/>
</dbReference>
<proteinExistence type="inferred from homology"/>
<comment type="catalytic activity">
    <reaction evidence="7 8 9">
        <text>alpha-D-glucose 6-phosphate = beta-D-fructose 6-phosphate</text>
        <dbReference type="Rhea" id="RHEA:11816"/>
        <dbReference type="ChEBI" id="CHEBI:57634"/>
        <dbReference type="ChEBI" id="CHEBI:58225"/>
        <dbReference type="EC" id="5.3.1.9"/>
    </reaction>
</comment>
<dbReference type="FunFam" id="3.40.50.10490:FF:000016">
    <property type="entry name" value="Glucose-6-phosphate isomerase"/>
    <property type="match status" value="1"/>
</dbReference>
<comment type="caution">
    <text evidence="8">Lacks conserved residue(s) required for the propagation of feature annotation.</text>
</comment>
<dbReference type="GO" id="GO:0004347">
    <property type="term" value="F:glucose-6-phosphate isomerase activity"/>
    <property type="evidence" value="ECO:0007669"/>
    <property type="project" value="UniProtKB-UniRule"/>
</dbReference>
<dbReference type="UniPathway" id="UPA00109">
    <property type="reaction ID" value="UER00181"/>
</dbReference>
<dbReference type="RefSeq" id="WP_119088442.1">
    <property type="nucleotide sequence ID" value="NZ_QXIS01000004.1"/>
</dbReference>
<dbReference type="OrthoDB" id="140919at2"/>
<feature type="active site" evidence="8">
    <location>
        <position position="422"/>
    </location>
</feature>
<comment type="similarity">
    <text evidence="2 8 9">Belongs to the GPI family.</text>
</comment>
<comment type="pathway">
    <text evidence="8">Carbohydrate biosynthesis; gluconeogenesis.</text>
</comment>